<evidence type="ECO:0000259" key="14">
    <source>
        <dbReference type="Pfam" id="PF17655"/>
    </source>
</evidence>
<keyword evidence="2 11" id="KW-0813">Transport</keyword>
<dbReference type="GO" id="GO:1990573">
    <property type="term" value="P:potassium ion import across plasma membrane"/>
    <property type="evidence" value="ECO:0000318"/>
    <property type="project" value="GO_Central"/>
</dbReference>
<dbReference type="InParanoid" id="B3RQ92"/>
<feature type="region of interest" description="Disordered" evidence="12">
    <location>
        <begin position="1"/>
        <end position="32"/>
    </location>
</feature>
<evidence type="ECO:0000256" key="4">
    <source>
        <dbReference type="ARBA" id="ARBA00022692"/>
    </source>
</evidence>
<feature type="transmembrane region" description="Helical" evidence="13">
    <location>
        <begin position="155"/>
        <end position="178"/>
    </location>
</feature>
<dbReference type="GO" id="GO:0005242">
    <property type="term" value="F:inward rectifier potassium channel activity"/>
    <property type="evidence" value="ECO:0000318"/>
    <property type="project" value="GO_Central"/>
</dbReference>
<dbReference type="GO" id="GO:0034702">
    <property type="term" value="C:monoatomic ion channel complex"/>
    <property type="evidence" value="ECO:0007669"/>
    <property type="project" value="UniProtKB-KW"/>
</dbReference>
<dbReference type="Gene3D" id="1.10.287.70">
    <property type="match status" value="1"/>
</dbReference>
<organism evidence="15 16">
    <name type="scientific">Trichoplax adhaerens</name>
    <name type="common">Trichoplax reptans</name>
    <dbReference type="NCBI Taxonomy" id="10228"/>
    <lineage>
        <taxon>Eukaryota</taxon>
        <taxon>Metazoa</taxon>
        <taxon>Placozoa</taxon>
        <taxon>Uniplacotomia</taxon>
        <taxon>Trichoplacea</taxon>
        <taxon>Trichoplacidae</taxon>
        <taxon>Trichoplax</taxon>
    </lineage>
</organism>
<keyword evidence="4 11" id="KW-0812">Transmembrane</keyword>
<feature type="transmembrane region" description="Helical" evidence="13">
    <location>
        <begin position="215"/>
        <end position="241"/>
    </location>
</feature>
<evidence type="ECO:0000256" key="10">
    <source>
        <dbReference type="ARBA" id="ARBA00023303"/>
    </source>
</evidence>
<dbReference type="Gene3D" id="2.60.40.1400">
    <property type="entry name" value="G protein-activated inward rectifier potassium channel 1"/>
    <property type="match status" value="1"/>
</dbReference>
<evidence type="ECO:0000313" key="16">
    <source>
        <dbReference type="Proteomes" id="UP000009022"/>
    </source>
</evidence>
<name>B3RQ92_TRIAD</name>
<dbReference type="Pfam" id="PF17655">
    <property type="entry name" value="IRK_C"/>
    <property type="match status" value="1"/>
</dbReference>
<evidence type="ECO:0000256" key="12">
    <source>
        <dbReference type="SAM" id="MobiDB-lite"/>
    </source>
</evidence>
<dbReference type="KEGG" id="tad:TRIADDRAFT_53820"/>
<dbReference type="Proteomes" id="UP000009022">
    <property type="component" value="Unassembled WGS sequence"/>
</dbReference>
<dbReference type="InterPro" id="IPR013518">
    <property type="entry name" value="K_chnl_inward-rec_Kir_cyto"/>
</dbReference>
<evidence type="ECO:0000256" key="8">
    <source>
        <dbReference type="ARBA" id="ARBA00023065"/>
    </source>
</evidence>
<dbReference type="eggNOG" id="KOG3827">
    <property type="taxonomic scope" value="Eukaryota"/>
</dbReference>
<proteinExistence type="inferred from homology"/>
<feature type="transmembrane region" description="Helical" evidence="13">
    <location>
        <begin position="190"/>
        <end position="208"/>
    </location>
</feature>
<dbReference type="HOGENOM" id="CLU_055711_0_0_1"/>
<dbReference type="PhylomeDB" id="B3RQ92"/>
<sequence length="418" mass="48733">MAILNHPSNQVYPQRRHRRQTWPSTKLQSRKNIHGNQGRCQLFKQRRQLLRNFRRQVVTTLCKNNYSPQSFSRSILNAIKALAHIIKEWLILLVRFMWNVICLNYAEIAEQADYGDKTNISSILSRRMKQVTYKNYRLNLGDDLYGNIIRLPFSYMFIVISTIYLGVSVVFAITYFLADVVDLELAYSPWYWLVYSLSVTTCLSSEGLDISRVHIGILLIANLQAFIAQLLLAFVTGIVFARFSRPSRLIQFSEKLIINSIDGTDYIQGRLTTIRPRLIVSDCQIKLFIVRPYQTREGENGVRTTELPLTNSILPTLDIMIKFSHQLNDESLLRQGLETPNEDFFLLAYFTGTDACSYNTMYELRHYRREDIKRNHQFVNMVSQLEAEDDTKKLTVDFFKLNQLVPLDQTKQELSKLQ</sequence>
<dbReference type="GeneID" id="6750834"/>
<dbReference type="GO" id="GO:0005886">
    <property type="term" value="C:plasma membrane"/>
    <property type="evidence" value="ECO:0000318"/>
    <property type="project" value="GO_Central"/>
</dbReference>
<keyword evidence="3 11" id="KW-0633">Potassium transport</keyword>
<keyword evidence="6 11" id="KW-0630">Potassium</keyword>
<gene>
    <name evidence="15" type="ORF">TRIADDRAFT_53820</name>
</gene>
<evidence type="ECO:0000256" key="9">
    <source>
        <dbReference type="ARBA" id="ARBA00023136"/>
    </source>
</evidence>
<comment type="subcellular location">
    <subcellularLocation>
        <location evidence="1 11">Membrane</location>
        <topology evidence="1 11">Multi-pass membrane protein</topology>
    </subcellularLocation>
</comment>
<dbReference type="InterPro" id="IPR016449">
    <property type="entry name" value="K_chnl_inward-rec_Kir"/>
</dbReference>
<dbReference type="FunFam" id="2.60.40.1400:FF:000008">
    <property type="entry name" value="ATP-sensitive inward rectifier potassium channel 10"/>
    <property type="match status" value="1"/>
</dbReference>
<dbReference type="InterPro" id="IPR014756">
    <property type="entry name" value="Ig_E-set"/>
</dbReference>
<evidence type="ECO:0000256" key="2">
    <source>
        <dbReference type="ARBA" id="ARBA00022448"/>
    </source>
</evidence>
<keyword evidence="5 11" id="KW-0851">Voltage-gated channel</keyword>
<evidence type="ECO:0000256" key="5">
    <source>
        <dbReference type="ARBA" id="ARBA00022882"/>
    </source>
</evidence>
<evidence type="ECO:0000256" key="6">
    <source>
        <dbReference type="ARBA" id="ARBA00022958"/>
    </source>
</evidence>
<keyword evidence="7 13" id="KW-1133">Transmembrane helix</keyword>
<feature type="compositionally biased region" description="Polar residues" evidence="12">
    <location>
        <begin position="1"/>
        <end position="12"/>
    </location>
</feature>
<dbReference type="GO" id="GO:0034765">
    <property type="term" value="P:regulation of monoatomic ion transmembrane transport"/>
    <property type="evidence" value="ECO:0000318"/>
    <property type="project" value="GO_Central"/>
</dbReference>
<dbReference type="PANTHER" id="PTHR11767:SF105">
    <property type="entry name" value="INWARD RECTIFIER POTASSIUM CHANNEL C-TERMINAL DOMAIN-CONTAINING PROTEIN"/>
    <property type="match status" value="1"/>
</dbReference>
<dbReference type="RefSeq" id="XP_002109619.1">
    <property type="nucleotide sequence ID" value="XM_002109583.1"/>
</dbReference>
<keyword evidence="10 11" id="KW-0407">Ion channel</keyword>
<evidence type="ECO:0000256" key="1">
    <source>
        <dbReference type="ARBA" id="ARBA00004141"/>
    </source>
</evidence>
<evidence type="ECO:0000313" key="15">
    <source>
        <dbReference type="EMBL" id="EDV27785.1"/>
    </source>
</evidence>
<reference evidence="15 16" key="1">
    <citation type="journal article" date="2008" name="Nature">
        <title>The Trichoplax genome and the nature of placozoans.</title>
        <authorList>
            <person name="Srivastava M."/>
            <person name="Begovic E."/>
            <person name="Chapman J."/>
            <person name="Putnam N.H."/>
            <person name="Hellsten U."/>
            <person name="Kawashima T."/>
            <person name="Kuo A."/>
            <person name="Mitros T."/>
            <person name="Salamov A."/>
            <person name="Carpenter M.L."/>
            <person name="Signorovitch A.Y."/>
            <person name="Moreno M.A."/>
            <person name="Kamm K."/>
            <person name="Grimwood J."/>
            <person name="Schmutz J."/>
            <person name="Shapiro H."/>
            <person name="Grigoriev I.V."/>
            <person name="Buss L.W."/>
            <person name="Schierwater B."/>
            <person name="Dellaporta S.L."/>
            <person name="Rokhsar D.S."/>
        </authorList>
    </citation>
    <scope>NUCLEOTIDE SEQUENCE [LARGE SCALE GENOMIC DNA]</scope>
    <source>
        <strain evidence="15 16">Grell-BS-1999</strain>
    </source>
</reference>
<dbReference type="EMBL" id="DS985242">
    <property type="protein sequence ID" value="EDV27785.1"/>
    <property type="molecule type" value="Genomic_DNA"/>
</dbReference>
<protein>
    <recommendedName>
        <fullName evidence="14">Inward rectifier potassium channel C-terminal domain-containing protein</fullName>
    </recommendedName>
</protein>
<dbReference type="FunFam" id="1.10.287.70:FF:000274">
    <property type="entry name" value="ATP-sensitive inward rectifier potassium channel 10"/>
    <property type="match status" value="1"/>
</dbReference>
<dbReference type="AlphaFoldDB" id="B3RQ92"/>
<evidence type="ECO:0000256" key="11">
    <source>
        <dbReference type="RuleBase" id="RU003822"/>
    </source>
</evidence>
<keyword evidence="8 11" id="KW-0406">Ion transport</keyword>
<evidence type="ECO:0000256" key="13">
    <source>
        <dbReference type="SAM" id="Phobius"/>
    </source>
</evidence>
<evidence type="ECO:0000256" key="7">
    <source>
        <dbReference type="ARBA" id="ARBA00022989"/>
    </source>
</evidence>
<dbReference type="CTD" id="6750834"/>
<dbReference type="SUPFAM" id="SSF81296">
    <property type="entry name" value="E set domains"/>
    <property type="match status" value="1"/>
</dbReference>
<keyword evidence="16" id="KW-1185">Reference proteome</keyword>
<dbReference type="PANTHER" id="PTHR11767">
    <property type="entry name" value="INWARD RECTIFIER POTASSIUM CHANNEL"/>
    <property type="match status" value="1"/>
</dbReference>
<evidence type="ECO:0000256" key="3">
    <source>
        <dbReference type="ARBA" id="ARBA00022538"/>
    </source>
</evidence>
<keyword evidence="9 13" id="KW-0472">Membrane</keyword>
<dbReference type="OrthoDB" id="273257at2759"/>
<accession>B3RQ92</accession>
<feature type="domain" description="Inward rectifier potassium channel C-terminal" evidence="14">
    <location>
        <begin position="250"/>
        <end position="412"/>
    </location>
</feature>
<dbReference type="InterPro" id="IPR041647">
    <property type="entry name" value="IRK_C"/>
</dbReference>
<comment type="similarity">
    <text evidence="11">Belongs to the inward rectifier-type potassium channel (TC 1.A.2.1) family.</text>
</comment>